<dbReference type="EMBL" id="CP000356">
    <property type="protein sequence ID" value="ABF53604.1"/>
    <property type="molecule type" value="Genomic_DNA"/>
</dbReference>
<organism evidence="3 4">
    <name type="scientific">Sphingopyxis alaskensis (strain DSM 13593 / LMG 18877 / RB2256)</name>
    <name type="common">Sphingomonas alaskensis</name>
    <dbReference type="NCBI Taxonomy" id="317655"/>
    <lineage>
        <taxon>Bacteria</taxon>
        <taxon>Pseudomonadati</taxon>
        <taxon>Pseudomonadota</taxon>
        <taxon>Alphaproteobacteria</taxon>
        <taxon>Sphingomonadales</taxon>
        <taxon>Sphingomonadaceae</taxon>
        <taxon>Sphingopyxis</taxon>
    </lineage>
</organism>
<sequence>MNMRIDSGSPPPPGQQPAPPSPPPVHDTMRRLQIGIAGVLTVLLLVGMAGLIGDRAREQVTAEEASSPDVKMPGDNKTGGAPLEELGVQPVSPSSKDENADPSIKVPQAMAPTATVPDLEPDPELQRARQSAP</sequence>
<evidence type="ECO:0000313" key="4">
    <source>
        <dbReference type="Proteomes" id="UP000006578"/>
    </source>
</evidence>
<gene>
    <name evidence="3" type="ordered locus">Sala_1892</name>
</gene>
<name>Q1GRW8_SPHAL</name>
<evidence type="ECO:0000256" key="2">
    <source>
        <dbReference type="SAM" id="Phobius"/>
    </source>
</evidence>
<keyword evidence="4" id="KW-1185">Reference proteome</keyword>
<feature type="transmembrane region" description="Helical" evidence="2">
    <location>
        <begin position="32"/>
        <end position="52"/>
    </location>
</feature>
<dbReference type="HOGENOM" id="CLU_1915752_0_0_5"/>
<dbReference type="Proteomes" id="UP000006578">
    <property type="component" value="Chromosome"/>
</dbReference>
<reference evidence="3 4" key="1">
    <citation type="journal article" date="2009" name="Proc. Natl. Acad. Sci. U.S.A.">
        <title>The genomic basis of trophic strategy in marine bacteria.</title>
        <authorList>
            <person name="Lauro F.M."/>
            <person name="McDougald D."/>
            <person name="Thomas T."/>
            <person name="Williams T.J."/>
            <person name="Egan S."/>
            <person name="Rice S."/>
            <person name="DeMaere M.Z."/>
            <person name="Ting L."/>
            <person name="Ertan H."/>
            <person name="Johnson J."/>
            <person name="Ferriera S."/>
            <person name="Lapidus A."/>
            <person name="Anderson I."/>
            <person name="Kyrpides N."/>
            <person name="Munk A.C."/>
            <person name="Detter C."/>
            <person name="Han C.S."/>
            <person name="Brown M.V."/>
            <person name="Robb F.T."/>
            <person name="Kjelleberg S."/>
            <person name="Cavicchioli R."/>
        </authorList>
    </citation>
    <scope>NUCLEOTIDE SEQUENCE [LARGE SCALE GENOMIC DNA]</scope>
    <source>
        <strain evidence="4">DSM 13593 / LMG 18877 / RB2256</strain>
    </source>
</reference>
<dbReference type="KEGG" id="sal:Sala_1892"/>
<keyword evidence="2" id="KW-1133">Transmembrane helix</keyword>
<keyword evidence="2" id="KW-0812">Transmembrane</keyword>
<dbReference type="AlphaFoldDB" id="Q1GRW8"/>
<keyword evidence="2" id="KW-0472">Membrane</keyword>
<feature type="region of interest" description="Disordered" evidence="1">
    <location>
        <begin position="58"/>
        <end position="133"/>
    </location>
</feature>
<protein>
    <submittedName>
        <fullName evidence="3">Uncharacterized protein</fullName>
    </submittedName>
</protein>
<feature type="region of interest" description="Disordered" evidence="1">
    <location>
        <begin position="1"/>
        <end position="29"/>
    </location>
</feature>
<evidence type="ECO:0000313" key="3">
    <source>
        <dbReference type="EMBL" id="ABF53604.1"/>
    </source>
</evidence>
<dbReference type="STRING" id="317655.Sala_1892"/>
<feature type="compositionally biased region" description="Pro residues" evidence="1">
    <location>
        <begin position="9"/>
        <end position="25"/>
    </location>
</feature>
<accession>Q1GRW8</accession>
<evidence type="ECO:0000256" key="1">
    <source>
        <dbReference type="SAM" id="MobiDB-lite"/>
    </source>
</evidence>
<proteinExistence type="predicted"/>